<gene>
    <name evidence="4" type="ORF">CLV92_10752</name>
</gene>
<proteinExistence type="predicted"/>
<evidence type="ECO:0000256" key="1">
    <source>
        <dbReference type="SAM" id="MobiDB-lite"/>
    </source>
</evidence>
<evidence type="ECO:0000313" key="5">
    <source>
        <dbReference type="Proteomes" id="UP000239485"/>
    </source>
</evidence>
<dbReference type="EMBL" id="PTJD01000007">
    <property type="protein sequence ID" value="PPK94549.1"/>
    <property type="molecule type" value="Genomic_DNA"/>
</dbReference>
<feature type="chain" id="PRO_5018137553" evidence="2">
    <location>
        <begin position="30"/>
        <end position="241"/>
    </location>
</feature>
<reference evidence="4 5" key="1">
    <citation type="submission" date="2018-02" db="EMBL/GenBank/DDBJ databases">
        <title>Genomic Encyclopedia of Archaeal and Bacterial Type Strains, Phase II (KMG-II): from individual species to whole genera.</title>
        <authorList>
            <person name="Goeker M."/>
        </authorList>
    </citation>
    <scope>NUCLEOTIDE SEQUENCE [LARGE SCALE GENOMIC DNA]</scope>
    <source>
        <strain evidence="4 5">DSM 22857</strain>
    </source>
</reference>
<evidence type="ECO:0000256" key="2">
    <source>
        <dbReference type="SAM" id="SignalP"/>
    </source>
</evidence>
<dbReference type="OrthoDB" id="26872at2"/>
<accession>A0A2S6IK15</accession>
<protein>
    <submittedName>
        <fullName evidence="4">Uncharacterized protein (DUF305 family)</fullName>
    </submittedName>
</protein>
<dbReference type="Proteomes" id="UP000239485">
    <property type="component" value="Unassembled WGS sequence"/>
</dbReference>
<evidence type="ECO:0000313" key="4">
    <source>
        <dbReference type="EMBL" id="PPK94549.1"/>
    </source>
</evidence>
<dbReference type="RefSeq" id="WP_104432878.1">
    <property type="nucleotide sequence ID" value="NZ_PTJD01000007.1"/>
</dbReference>
<dbReference type="Gene3D" id="1.20.1260.10">
    <property type="match status" value="1"/>
</dbReference>
<name>A0A2S6IK15_9ACTN</name>
<feature type="domain" description="DUF305" evidence="3">
    <location>
        <begin position="88"/>
        <end position="230"/>
    </location>
</feature>
<dbReference type="InterPro" id="IPR012347">
    <property type="entry name" value="Ferritin-like"/>
</dbReference>
<organism evidence="4 5">
    <name type="scientific">Kineococcus xinjiangensis</name>
    <dbReference type="NCBI Taxonomy" id="512762"/>
    <lineage>
        <taxon>Bacteria</taxon>
        <taxon>Bacillati</taxon>
        <taxon>Actinomycetota</taxon>
        <taxon>Actinomycetes</taxon>
        <taxon>Kineosporiales</taxon>
        <taxon>Kineosporiaceae</taxon>
        <taxon>Kineococcus</taxon>
    </lineage>
</organism>
<dbReference type="Pfam" id="PF03713">
    <property type="entry name" value="DUF305"/>
    <property type="match status" value="1"/>
</dbReference>
<keyword evidence="2" id="KW-0732">Signal</keyword>
<comment type="caution">
    <text evidence="4">The sequence shown here is derived from an EMBL/GenBank/DDBJ whole genome shotgun (WGS) entry which is preliminary data.</text>
</comment>
<evidence type="ECO:0000259" key="3">
    <source>
        <dbReference type="Pfam" id="PF03713"/>
    </source>
</evidence>
<dbReference type="PANTHER" id="PTHR36933">
    <property type="entry name" value="SLL0788 PROTEIN"/>
    <property type="match status" value="1"/>
</dbReference>
<dbReference type="PANTHER" id="PTHR36933:SF1">
    <property type="entry name" value="SLL0788 PROTEIN"/>
    <property type="match status" value="1"/>
</dbReference>
<sequence>MPRTPTRRALTVLAAATLTAGVGAGAAYAGHRSDAEAASPSPSMMDRPMMDRPMMDRPMMDRPMMDRPMMGGDGHPRMGAFSAEQPFDAQFLDQMSVHHRGALMSTEAMIADSARPELRELAAGMLTSQRAQLDRMLSWRGEWYPDLPPTFPTGEGMMDRPMMGGSMMGKRMMGGSADAEAMYLRMMVAHHRLGVEMAEEAQRRATHPRLRELAASMGAERAAEIEVMESHLAGATAPGRS</sequence>
<dbReference type="InterPro" id="IPR005183">
    <property type="entry name" value="DUF305_CopM-like"/>
</dbReference>
<dbReference type="AlphaFoldDB" id="A0A2S6IK15"/>
<feature type="region of interest" description="Disordered" evidence="1">
    <location>
        <begin position="30"/>
        <end position="52"/>
    </location>
</feature>
<feature type="signal peptide" evidence="2">
    <location>
        <begin position="1"/>
        <end position="29"/>
    </location>
</feature>
<keyword evidence="5" id="KW-1185">Reference proteome</keyword>